<dbReference type="SMART" id="SM00382">
    <property type="entry name" value="AAA"/>
    <property type="match status" value="1"/>
</dbReference>
<evidence type="ECO:0000313" key="9">
    <source>
        <dbReference type="EMBL" id="SJZ99120.1"/>
    </source>
</evidence>
<dbReference type="PANTHER" id="PTHR43297:SF2">
    <property type="entry name" value="DIPEPTIDE TRANSPORT ATP-BINDING PROTEIN DPPD"/>
    <property type="match status" value="1"/>
</dbReference>
<organism evidence="9 10">
    <name type="scientific">Treponema berlinense</name>
    <dbReference type="NCBI Taxonomy" id="225004"/>
    <lineage>
        <taxon>Bacteria</taxon>
        <taxon>Pseudomonadati</taxon>
        <taxon>Spirochaetota</taxon>
        <taxon>Spirochaetia</taxon>
        <taxon>Spirochaetales</taxon>
        <taxon>Treponemataceae</taxon>
        <taxon>Treponema</taxon>
    </lineage>
</organism>
<dbReference type="PANTHER" id="PTHR43297">
    <property type="entry name" value="OLIGOPEPTIDE TRANSPORT ATP-BINDING PROTEIN APPD"/>
    <property type="match status" value="1"/>
</dbReference>
<protein>
    <submittedName>
        <fullName evidence="9">Peptide/nickel transport system ATP-binding protein</fullName>
    </submittedName>
</protein>
<keyword evidence="7" id="KW-0472">Membrane</keyword>
<dbReference type="GO" id="GO:0015833">
    <property type="term" value="P:peptide transport"/>
    <property type="evidence" value="ECO:0007669"/>
    <property type="project" value="InterPro"/>
</dbReference>
<keyword evidence="5" id="KW-0547">Nucleotide-binding</keyword>
<dbReference type="Pfam" id="PF00005">
    <property type="entry name" value="ABC_tran"/>
    <property type="match status" value="1"/>
</dbReference>
<dbReference type="InterPro" id="IPR050388">
    <property type="entry name" value="ABC_Ni/Peptide_Import"/>
</dbReference>
<dbReference type="Gene3D" id="3.40.50.300">
    <property type="entry name" value="P-loop containing nucleotide triphosphate hydrolases"/>
    <property type="match status" value="1"/>
</dbReference>
<dbReference type="SUPFAM" id="SSF52540">
    <property type="entry name" value="P-loop containing nucleoside triphosphate hydrolases"/>
    <property type="match status" value="1"/>
</dbReference>
<evidence type="ECO:0000256" key="5">
    <source>
        <dbReference type="ARBA" id="ARBA00022741"/>
    </source>
</evidence>
<dbReference type="Pfam" id="PF08352">
    <property type="entry name" value="oligo_HPY"/>
    <property type="match status" value="1"/>
</dbReference>
<dbReference type="EMBL" id="FUXC01000012">
    <property type="protein sequence ID" value="SJZ99120.1"/>
    <property type="molecule type" value="Genomic_DNA"/>
</dbReference>
<dbReference type="Proteomes" id="UP000190395">
    <property type="component" value="Unassembled WGS sequence"/>
</dbReference>
<dbReference type="InterPro" id="IPR003593">
    <property type="entry name" value="AAA+_ATPase"/>
</dbReference>
<comment type="subcellular location">
    <subcellularLocation>
        <location evidence="1">Cell inner membrane</location>
        <topology evidence="1">Peripheral membrane protein</topology>
    </subcellularLocation>
</comment>
<evidence type="ECO:0000256" key="6">
    <source>
        <dbReference type="ARBA" id="ARBA00022840"/>
    </source>
</evidence>
<dbReference type="InterPro" id="IPR027417">
    <property type="entry name" value="P-loop_NTPase"/>
</dbReference>
<dbReference type="PROSITE" id="PS00211">
    <property type="entry name" value="ABC_TRANSPORTER_1"/>
    <property type="match status" value="1"/>
</dbReference>
<gene>
    <name evidence="9" type="ORF">SAMN02745152_01848</name>
</gene>
<dbReference type="CDD" id="cd03257">
    <property type="entry name" value="ABC_NikE_OppD_transporters"/>
    <property type="match status" value="1"/>
</dbReference>
<dbReference type="InterPro" id="IPR013563">
    <property type="entry name" value="Oligopep_ABC_C"/>
</dbReference>
<dbReference type="STRING" id="225004.SAMN02745152_01848"/>
<dbReference type="NCBIfam" id="TIGR01727">
    <property type="entry name" value="oligo_HPY"/>
    <property type="match status" value="1"/>
</dbReference>
<dbReference type="InterPro" id="IPR003439">
    <property type="entry name" value="ABC_transporter-like_ATP-bd"/>
</dbReference>
<dbReference type="GO" id="GO:0005886">
    <property type="term" value="C:plasma membrane"/>
    <property type="evidence" value="ECO:0007669"/>
    <property type="project" value="UniProtKB-SubCell"/>
</dbReference>
<feature type="domain" description="ABC transporter" evidence="8">
    <location>
        <begin position="12"/>
        <end position="245"/>
    </location>
</feature>
<evidence type="ECO:0000256" key="4">
    <source>
        <dbReference type="ARBA" id="ARBA00022475"/>
    </source>
</evidence>
<evidence type="ECO:0000256" key="2">
    <source>
        <dbReference type="ARBA" id="ARBA00005417"/>
    </source>
</evidence>
<name>A0A1T4Q5T2_9SPIR</name>
<proteinExistence type="inferred from homology"/>
<comment type="similarity">
    <text evidence="2">Belongs to the ABC transporter superfamily.</text>
</comment>
<dbReference type="InterPro" id="IPR017871">
    <property type="entry name" value="ABC_transporter-like_CS"/>
</dbReference>
<reference evidence="9 10" key="1">
    <citation type="submission" date="2017-02" db="EMBL/GenBank/DDBJ databases">
        <authorList>
            <person name="Peterson S.W."/>
        </authorList>
    </citation>
    <scope>NUCLEOTIDE SEQUENCE [LARGE SCALE GENOMIC DNA]</scope>
    <source>
        <strain evidence="9 10">ATCC BAA-909</strain>
    </source>
</reference>
<evidence type="ECO:0000256" key="7">
    <source>
        <dbReference type="ARBA" id="ARBA00023136"/>
    </source>
</evidence>
<sequence>MESKMNSQKSLLKIENLSVEFCSRQKKFTAVKNVNLEIFPGEFVALVGESGSGKTITSLSIIDLLPENAKITEGTITFTGKNKSIIFQEPMTSLNPLLKIGKQIEESALIKGISKQEAHNQAEKLAKMTGLEDTKKIFNCYPHELSGGMRQRVMIASALMTNPELLIADEPTTALDVSTQNKILSIIQNLKSEFNTALLLITHDFTVVKKLCSRIYIMYKGKIVETGKTEEILKNPQHPYTKALIDSIPDAKRRHEKLPVHFGEWQNE</sequence>
<keyword evidence="3" id="KW-0813">Transport</keyword>
<dbReference type="AlphaFoldDB" id="A0A1T4Q5T2"/>
<evidence type="ECO:0000256" key="1">
    <source>
        <dbReference type="ARBA" id="ARBA00004417"/>
    </source>
</evidence>
<evidence type="ECO:0000259" key="8">
    <source>
        <dbReference type="PROSITE" id="PS50893"/>
    </source>
</evidence>
<evidence type="ECO:0000256" key="3">
    <source>
        <dbReference type="ARBA" id="ARBA00022448"/>
    </source>
</evidence>
<evidence type="ECO:0000313" key="10">
    <source>
        <dbReference type="Proteomes" id="UP000190395"/>
    </source>
</evidence>
<dbReference type="GO" id="GO:0016887">
    <property type="term" value="F:ATP hydrolysis activity"/>
    <property type="evidence" value="ECO:0007669"/>
    <property type="project" value="InterPro"/>
</dbReference>
<keyword evidence="6 9" id="KW-0067">ATP-binding</keyword>
<keyword evidence="4" id="KW-1003">Cell membrane</keyword>
<accession>A0A1T4Q5T2</accession>
<dbReference type="PROSITE" id="PS50893">
    <property type="entry name" value="ABC_TRANSPORTER_2"/>
    <property type="match status" value="1"/>
</dbReference>
<keyword evidence="10" id="KW-1185">Reference proteome</keyword>
<dbReference type="GO" id="GO:0005524">
    <property type="term" value="F:ATP binding"/>
    <property type="evidence" value="ECO:0007669"/>
    <property type="project" value="UniProtKB-KW"/>
</dbReference>